<dbReference type="Proteomes" id="UP000196331">
    <property type="component" value="Unassembled WGS sequence"/>
</dbReference>
<organism evidence="9 10">
    <name type="scientific">Halomonas citrativorans</name>
    <dbReference type="NCBI Taxonomy" id="2742612"/>
    <lineage>
        <taxon>Bacteria</taxon>
        <taxon>Pseudomonadati</taxon>
        <taxon>Pseudomonadota</taxon>
        <taxon>Gammaproteobacteria</taxon>
        <taxon>Oceanospirillales</taxon>
        <taxon>Halomonadaceae</taxon>
        <taxon>Halomonas</taxon>
    </lineage>
</organism>
<dbReference type="InterPro" id="IPR018461">
    <property type="entry name" value="Na/H_Antiport_NhaC-like_C"/>
</dbReference>
<feature type="domain" description="Putative Na+/H+ antiporter N-terminal" evidence="8">
    <location>
        <begin position="30"/>
        <end position="115"/>
    </location>
</feature>
<feature type="transmembrane region" description="Helical" evidence="6">
    <location>
        <begin position="48"/>
        <end position="68"/>
    </location>
</feature>
<feature type="transmembrane region" description="Helical" evidence="6">
    <location>
        <begin position="328"/>
        <end position="349"/>
    </location>
</feature>
<comment type="caution">
    <text evidence="9">The sequence shown here is derived from an EMBL/GenBank/DDBJ whole genome shotgun (WGS) entry which is preliminary data.</text>
</comment>
<keyword evidence="3 6" id="KW-0812">Transmembrane</keyword>
<dbReference type="Pfam" id="PF13726">
    <property type="entry name" value="Na_H_antiport_2"/>
    <property type="match status" value="1"/>
</dbReference>
<evidence type="ECO:0000256" key="4">
    <source>
        <dbReference type="ARBA" id="ARBA00022989"/>
    </source>
</evidence>
<evidence type="ECO:0000256" key="6">
    <source>
        <dbReference type="SAM" id="Phobius"/>
    </source>
</evidence>
<evidence type="ECO:0000256" key="5">
    <source>
        <dbReference type="ARBA" id="ARBA00023136"/>
    </source>
</evidence>
<feature type="transmembrane region" description="Helical" evidence="6">
    <location>
        <begin position="297"/>
        <end position="316"/>
    </location>
</feature>
<evidence type="ECO:0000256" key="3">
    <source>
        <dbReference type="ARBA" id="ARBA00022692"/>
    </source>
</evidence>
<evidence type="ECO:0000313" key="10">
    <source>
        <dbReference type="Proteomes" id="UP000196331"/>
    </source>
</evidence>
<accession>A0A1R4HPR8</accession>
<dbReference type="AlphaFoldDB" id="A0A1R4HPR8"/>
<name>A0A1R4HPR8_9GAMM</name>
<evidence type="ECO:0000313" key="9">
    <source>
        <dbReference type="EMBL" id="SJN09520.1"/>
    </source>
</evidence>
<proteinExistence type="predicted"/>
<dbReference type="InterPro" id="IPR052576">
    <property type="entry name" value="AA_Transporter-Related"/>
</dbReference>
<keyword evidence="2" id="KW-1003">Cell membrane</keyword>
<sequence>MVALECAIRHSLVFRTRPNHLVIGLEIFMNAVILAVLVMVVLSLVRVSVVFALVVGALVGGLVGGLTLDQTLEAFNSGVGGGAQVALAYATLGAFAVAISRSGLPDMLANRLITMLGKEATAARQARVKTLLLTAILLVAIASQNVIPVHIAFIPVLIPPLLTLMNRLKLDRRAVACALTFGLTAPYMLLPVGFGAIFLNDILLANLNSAGTPFGLEITRGMVPMAMAIPVGGMAIGLLVALFFSYRGNREYADKELAAAPYQQDSTPAEPHLFGLVMSGVAIVAALGLQLYSGSMILGGLVGIGLLSLGGIFKWREADDLFTSGMRMMALIGFIMISASGFAEVMKSTGDIDTLVTGAFDIFGDNRGVAALVMLLVGLFITLGIGSSFSTIPIIAAIFVPLAMQFGFSPMATVALVGTAAALGDAGSPASDSTLGPTSGLNVDGQHDHIWDSVVPTFLHYNLPLIAFGWLAAMTL</sequence>
<protein>
    <submittedName>
        <fullName evidence="9">Histidine permease YuiF</fullName>
    </submittedName>
</protein>
<feature type="transmembrane region" description="Helical" evidence="6">
    <location>
        <begin position="174"/>
        <end position="199"/>
    </location>
</feature>
<dbReference type="PANTHER" id="PTHR37821:SF1">
    <property type="entry name" value="AMINO ACID TRANSPORTER YUIF-RELATED"/>
    <property type="match status" value="1"/>
</dbReference>
<reference evidence="9 10" key="1">
    <citation type="submission" date="2017-02" db="EMBL/GenBank/DDBJ databases">
        <authorList>
            <person name="Dridi B."/>
        </authorList>
    </citation>
    <scope>NUCLEOTIDE SEQUENCE [LARGE SCALE GENOMIC DNA]</scope>
    <source>
        <strain evidence="9 10">JB380</strain>
    </source>
</reference>
<keyword evidence="5 6" id="KW-0472">Membrane</keyword>
<dbReference type="GO" id="GO:0005886">
    <property type="term" value="C:plasma membrane"/>
    <property type="evidence" value="ECO:0007669"/>
    <property type="project" value="UniProtKB-SubCell"/>
</dbReference>
<evidence type="ECO:0000259" key="8">
    <source>
        <dbReference type="Pfam" id="PF13726"/>
    </source>
</evidence>
<feature type="transmembrane region" description="Helical" evidence="6">
    <location>
        <begin position="273"/>
        <end position="291"/>
    </location>
</feature>
<evidence type="ECO:0000256" key="2">
    <source>
        <dbReference type="ARBA" id="ARBA00022475"/>
    </source>
</evidence>
<comment type="subcellular location">
    <subcellularLocation>
        <location evidence="1">Cell membrane</location>
        <topology evidence="1">Multi-pass membrane protein</topology>
    </subcellularLocation>
</comment>
<keyword evidence="4 6" id="KW-1133">Transmembrane helix</keyword>
<evidence type="ECO:0000256" key="1">
    <source>
        <dbReference type="ARBA" id="ARBA00004651"/>
    </source>
</evidence>
<feature type="domain" description="Na+/H+ antiporter NhaC-like C-terminal" evidence="7">
    <location>
        <begin position="179"/>
        <end position="470"/>
    </location>
</feature>
<dbReference type="EMBL" id="FUKM01000005">
    <property type="protein sequence ID" value="SJN09520.1"/>
    <property type="molecule type" value="Genomic_DNA"/>
</dbReference>
<feature type="transmembrane region" description="Helical" evidence="6">
    <location>
        <begin position="131"/>
        <end position="162"/>
    </location>
</feature>
<feature type="transmembrane region" description="Helical" evidence="6">
    <location>
        <begin position="80"/>
        <end position="99"/>
    </location>
</feature>
<feature type="transmembrane region" description="Helical" evidence="6">
    <location>
        <begin position="369"/>
        <end position="402"/>
    </location>
</feature>
<dbReference type="PRINTS" id="PR00173">
    <property type="entry name" value="EDTRNSPORT"/>
</dbReference>
<feature type="transmembrane region" description="Helical" evidence="6">
    <location>
        <begin position="21"/>
        <end position="42"/>
    </location>
</feature>
<feature type="transmembrane region" description="Helical" evidence="6">
    <location>
        <begin position="222"/>
        <end position="246"/>
    </location>
</feature>
<dbReference type="InterPro" id="IPR032813">
    <property type="entry name" value="Na_H_antiport_N"/>
</dbReference>
<dbReference type="PANTHER" id="PTHR37821">
    <property type="entry name" value="AMINO ACID TRANSPORTER YUIF-RELATED"/>
    <property type="match status" value="1"/>
</dbReference>
<gene>
    <name evidence="9" type="ORF">CZ787_01660</name>
</gene>
<dbReference type="Pfam" id="PF03553">
    <property type="entry name" value="Na_H_antiporter"/>
    <property type="match status" value="1"/>
</dbReference>
<evidence type="ECO:0000259" key="7">
    <source>
        <dbReference type="Pfam" id="PF03553"/>
    </source>
</evidence>